<protein>
    <submittedName>
        <fullName evidence="5">Pyrimidine reductase family protein</fullName>
    </submittedName>
</protein>
<name>A0ABN9P920_9MYCO</name>
<evidence type="ECO:0000259" key="4">
    <source>
        <dbReference type="Pfam" id="PF01872"/>
    </source>
</evidence>
<dbReference type="Proteomes" id="UP001190466">
    <property type="component" value="Chromosome"/>
</dbReference>
<dbReference type="RefSeq" id="WP_316512848.1">
    <property type="nucleotide sequence ID" value="NZ_OY726395.1"/>
</dbReference>
<dbReference type="InterPro" id="IPR002734">
    <property type="entry name" value="RibDG_C"/>
</dbReference>
<dbReference type="EMBL" id="OY726395">
    <property type="protein sequence ID" value="CAJ1587012.1"/>
    <property type="molecule type" value="Genomic_DNA"/>
</dbReference>
<organism evidence="5 6">
    <name type="scientific">[Mycobacterium] wendilense</name>
    <dbReference type="NCBI Taxonomy" id="3064284"/>
    <lineage>
        <taxon>Bacteria</taxon>
        <taxon>Bacillati</taxon>
        <taxon>Actinomycetota</taxon>
        <taxon>Actinomycetes</taxon>
        <taxon>Mycobacteriales</taxon>
        <taxon>Mycobacteriaceae</taxon>
        <taxon>Mycolicibacter</taxon>
    </lineage>
</organism>
<evidence type="ECO:0000313" key="5">
    <source>
        <dbReference type="EMBL" id="CAJ1587012.1"/>
    </source>
</evidence>
<feature type="domain" description="Bacterial bifunctional deaminase-reductase C-terminal" evidence="4">
    <location>
        <begin position="26"/>
        <end position="201"/>
    </location>
</feature>
<keyword evidence="2" id="KW-0521">NADP</keyword>
<dbReference type="Gene3D" id="3.40.430.10">
    <property type="entry name" value="Dihydrofolate Reductase, subunit A"/>
    <property type="match status" value="1"/>
</dbReference>
<evidence type="ECO:0000313" key="6">
    <source>
        <dbReference type="Proteomes" id="UP001190466"/>
    </source>
</evidence>
<dbReference type="PANTHER" id="PTHR38011:SF7">
    <property type="entry name" value="2,5-DIAMINO-6-RIBOSYLAMINO-4(3H)-PYRIMIDINONE 5'-PHOSPHATE REDUCTASE"/>
    <property type="match status" value="1"/>
</dbReference>
<comment type="pathway">
    <text evidence="1">Cofactor biosynthesis; riboflavin biosynthesis.</text>
</comment>
<gene>
    <name evidence="5" type="ORF">MU0050_004568</name>
</gene>
<keyword evidence="6" id="KW-1185">Reference proteome</keyword>
<evidence type="ECO:0000256" key="1">
    <source>
        <dbReference type="ARBA" id="ARBA00005104"/>
    </source>
</evidence>
<reference evidence="5 6" key="1">
    <citation type="submission" date="2023-08" db="EMBL/GenBank/DDBJ databases">
        <authorList>
            <person name="Folkvardsen B D."/>
            <person name="Norman A."/>
        </authorList>
    </citation>
    <scope>NUCLEOTIDE SEQUENCE [LARGE SCALE GENOMIC DNA]</scope>
    <source>
        <strain evidence="5 6">Mu0050</strain>
    </source>
</reference>
<evidence type="ECO:0000256" key="3">
    <source>
        <dbReference type="ARBA" id="ARBA00023002"/>
    </source>
</evidence>
<keyword evidence="3" id="KW-0560">Oxidoreductase</keyword>
<dbReference type="InterPro" id="IPR024072">
    <property type="entry name" value="DHFR-like_dom_sf"/>
</dbReference>
<dbReference type="SUPFAM" id="SSF53597">
    <property type="entry name" value="Dihydrofolate reductase-like"/>
    <property type="match status" value="1"/>
</dbReference>
<proteinExistence type="predicted"/>
<dbReference type="NCBIfam" id="NF010663">
    <property type="entry name" value="PRK14059.1-1"/>
    <property type="match status" value="1"/>
</dbReference>
<accession>A0ABN9P920</accession>
<evidence type="ECO:0000256" key="2">
    <source>
        <dbReference type="ARBA" id="ARBA00022857"/>
    </source>
</evidence>
<sequence>MTGLETAHVADSGELREFYRDAPVGVRANMIFSADGGAAFGGRAGPLSCPADQQLLRELRGYADVVLVGAGTARAESYGPVRLSDVQLAERRAEGLPDRPPIAVVSQTGRLPESMFRDTTNQPILITSTVGARQHRPDPRCRVLVAGQDSVDIPAALAALAERGLHRVLCEGGPTLLHGIVEADLLTEICVTLAPRLAGSQPVGSAAASRLAAPTGLHLRHALVHDGYLFTRYVRPDRAGPHLAS</sequence>
<dbReference type="PANTHER" id="PTHR38011">
    <property type="entry name" value="DIHYDROFOLATE REDUCTASE FAMILY PROTEIN (AFU_ORTHOLOGUE AFUA_8G06820)"/>
    <property type="match status" value="1"/>
</dbReference>
<dbReference type="InterPro" id="IPR050765">
    <property type="entry name" value="Riboflavin_Biosynth_HTPR"/>
</dbReference>
<dbReference type="Pfam" id="PF01872">
    <property type="entry name" value="RibD_C"/>
    <property type="match status" value="1"/>
</dbReference>